<dbReference type="PANTHER" id="PTHR43212">
    <property type="entry name" value="QUERCETIN 2,3-DIOXYGENASE"/>
    <property type="match status" value="1"/>
</dbReference>
<dbReference type="InterPro" id="IPR014710">
    <property type="entry name" value="RmlC-like_jellyroll"/>
</dbReference>
<keyword evidence="2" id="KW-0408">Iron</keyword>
<dbReference type="EMBL" id="NBYN01000003">
    <property type="protein sequence ID" value="OSO97251.1"/>
    <property type="molecule type" value="Genomic_DNA"/>
</dbReference>
<dbReference type="PIRSF" id="PIRSF006232">
    <property type="entry name" value="Pirin"/>
    <property type="match status" value="1"/>
</dbReference>
<feature type="binding site" evidence="2">
    <location>
        <position position="102"/>
    </location>
    <ligand>
        <name>Fe cation</name>
        <dbReference type="ChEBI" id="CHEBI:24875"/>
    </ligand>
</feature>
<feature type="binding site" evidence="2">
    <location>
        <position position="100"/>
    </location>
    <ligand>
        <name>Fe cation</name>
        <dbReference type="ChEBI" id="CHEBI:24875"/>
    </ligand>
</feature>
<evidence type="ECO:0008006" key="8">
    <source>
        <dbReference type="Google" id="ProtNLM"/>
    </source>
</evidence>
<dbReference type="InterPro" id="IPR041602">
    <property type="entry name" value="Quercetinase_C"/>
</dbReference>
<dbReference type="CDD" id="cd02910">
    <property type="entry name" value="cupin_Yhhw_N"/>
    <property type="match status" value="1"/>
</dbReference>
<evidence type="ECO:0000259" key="5">
    <source>
        <dbReference type="Pfam" id="PF17954"/>
    </source>
</evidence>
<proteinExistence type="inferred from homology"/>
<dbReference type="InterPro" id="IPR012093">
    <property type="entry name" value="Pirin"/>
</dbReference>
<organism evidence="6 7">
    <name type="scientific">Cylindrospermopsis raciborskii CENA303</name>
    <dbReference type="NCBI Taxonomy" id="1170769"/>
    <lineage>
        <taxon>Bacteria</taxon>
        <taxon>Bacillati</taxon>
        <taxon>Cyanobacteriota</taxon>
        <taxon>Cyanophyceae</taxon>
        <taxon>Nostocales</taxon>
        <taxon>Aphanizomenonaceae</taxon>
        <taxon>Cylindrospermopsis</taxon>
    </lineage>
</organism>
<comment type="similarity">
    <text evidence="1 3">Belongs to the pirin family.</text>
</comment>
<evidence type="ECO:0000256" key="3">
    <source>
        <dbReference type="RuleBase" id="RU003457"/>
    </source>
</evidence>
<comment type="caution">
    <text evidence="6">The sequence shown here is derived from an EMBL/GenBank/DDBJ whole genome shotgun (WGS) entry which is preliminary data.</text>
</comment>
<dbReference type="AlphaFoldDB" id="A0A1X4GJ77"/>
<dbReference type="Pfam" id="PF02678">
    <property type="entry name" value="Pirin"/>
    <property type="match status" value="1"/>
</dbReference>
<gene>
    <name evidence="6" type="ORF">B7O87_00305</name>
</gene>
<accession>A0A1X4GJ77</accession>
<evidence type="ECO:0000313" key="7">
    <source>
        <dbReference type="Proteomes" id="UP000192997"/>
    </source>
</evidence>
<name>A0A1X4GJ77_9CYAN</name>
<evidence type="ECO:0000256" key="1">
    <source>
        <dbReference type="ARBA" id="ARBA00008416"/>
    </source>
</evidence>
<feature type="binding site" evidence="2">
    <location>
        <position position="58"/>
    </location>
    <ligand>
        <name>Fe cation</name>
        <dbReference type="ChEBI" id="CHEBI:24875"/>
    </ligand>
</feature>
<dbReference type="RefSeq" id="WP_085726622.1">
    <property type="nucleotide sequence ID" value="NZ_NBYN01000003.1"/>
</dbReference>
<feature type="domain" description="Quercetin 2,3-dioxygenase C-terminal cupin" evidence="5">
    <location>
        <begin position="145"/>
        <end position="225"/>
    </location>
</feature>
<keyword evidence="2" id="KW-0479">Metal-binding</keyword>
<dbReference type="GO" id="GO:0046872">
    <property type="term" value="F:metal ion binding"/>
    <property type="evidence" value="ECO:0007669"/>
    <property type="project" value="UniProtKB-KW"/>
</dbReference>
<dbReference type="Gene3D" id="2.60.120.10">
    <property type="entry name" value="Jelly Rolls"/>
    <property type="match status" value="2"/>
</dbReference>
<dbReference type="Pfam" id="PF17954">
    <property type="entry name" value="Pirin_C_2"/>
    <property type="match status" value="1"/>
</dbReference>
<feature type="domain" description="Pirin N-terminal" evidence="4">
    <location>
        <begin position="9"/>
        <end position="117"/>
    </location>
</feature>
<evidence type="ECO:0000259" key="4">
    <source>
        <dbReference type="Pfam" id="PF02678"/>
    </source>
</evidence>
<protein>
    <recommendedName>
        <fullName evidence="8">Pirin family protein</fullName>
    </recommendedName>
</protein>
<comment type="cofactor">
    <cofactor evidence="2">
        <name>Fe cation</name>
        <dbReference type="ChEBI" id="CHEBI:24875"/>
    </cofactor>
    <text evidence="2">Binds 1 Fe cation per subunit.</text>
</comment>
<evidence type="ECO:0000313" key="6">
    <source>
        <dbReference type="EMBL" id="OSO97251.1"/>
    </source>
</evidence>
<dbReference type="InterPro" id="IPR011051">
    <property type="entry name" value="RmlC_Cupin_sf"/>
</dbReference>
<dbReference type="InterPro" id="IPR003829">
    <property type="entry name" value="Pirin_N_dom"/>
</dbReference>
<reference evidence="7" key="1">
    <citation type="submission" date="2017-04" db="EMBL/GenBank/DDBJ databases">
        <authorList>
            <person name="Abreu V.A."/>
            <person name="Popin R.V."/>
            <person name="Rigonato J."/>
            <person name="Andreote A.P."/>
            <person name="Schaker P.C."/>
            <person name="Hoff-Risseti C."/>
            <person name="Alvarenga D.O."/>
            <person name="Varani A.M."/>
            <person name="Fiore M.F."/>
        </authorList>
    </citation>
    <scope>NUCLEOTIDE SEQUENCE [LARGE SCALE GENOMIC DNA]</scope>
    <source>
        <strain evidence="7">CENA303</strain>
    </source>
</reference>
<evidence type="ECO:0000256" key="2">
    <source>
        <dbReference type="PIRSR" id="PIRSR006232-1"/>
    </source>
</evidence>
<sequence length="230" mass="25623">MIYHAANTRGVADHGWLKAKHTFSFANYHDPSRMGFGSLRVINDDHIAPGGGFATHPHRDMEIVTIPLQGSLRHEDSMGNSQVLQKGEIQSMSAGTGILHSEFNHGDEDLKLLQIWVLPKKIGVQPRYEQKAFNPSDRKQKLQTVVSPDGEGLGINQDAWFFLADLEGTSVEYKLHEKGQGVYVFVISGFANVNGKELFPRDGLGLEEDLHIQVFQQCELLVMEVPMLSS</sequence>
<feature type="binding site" evidence="2">
    <location>
        <position position="56"/>
    </location>
    <ligand>
        <name>Fe cation</name>
        <dbReference type="ChEBI" id="CHEBI:24875"/>
    </ligand>
</feature>
<dbReference type="PANTHER" id="PTHR43212:SF3">
    <property type="entry name" value="QUERCETIN 2,3-DIOXYGENASE"/>
    <property type="match status" value="1"/>
</dbReference>
<dbReference type="Proteomes" id="UP000192997">
    <property type="component" value="Unassembled WGS sequence"/>
</dbReference>
<dbReference type="SUPFAM" id="SSF51182">
    <property type="entry name" value="RmlC-like cupins"/>
    <property type="match status" value="1"/>
</dbReference>